<dbReference type="CDD" id="cd00082">
    <property type="entry name" value="HisKA"/>
    <property type="match status" value="1"/>
</dbReference>
<dbReference type="EMBL" id="JAJIRN010000012">
    <property type="protein sequence ID" value="MCV2371147.1"/>
    <property type="molecule type" value="Genomic_DNA"/>
</dbReference>
<keyword evidence="5" id="KW-1133">Transmembrane helix</keyword>
<comment type="catalytic activity">
    <reaction evidence="1">
        <text>ATP + protein L-histidine = ADP + protein N-phospho-L-histidine.</text>
        <dbReference type="EC" id="2.7.13.3"/>
    </reaction>
</comment>
<dbReference type="CDD" id="cd00130">
    <property type="entry name" value="PAS"/>
    <property type="match status" value="1"/>
</dbReference>
<dbReference type="RefSeq" id="WP_263573724.1">
    <property type="nucleotide sequence ID" value="NZ_JAJIRN010000012.1"/>
</dbReference>
<dbReference type="InterPro" id="IPR004358">
    <property type="entry name" value="Sig_transdc_His_kin-like_C"/>
</dbReference>
<dbReference type="Gene3D" id="3.30.450.20">
    <property type="entry name" value="PAS domain"/>
    <property type="match status" value="3"/>
</dbReference>
<dbReference type="PROSITE" id="PS50113">
    <property type="entry name" value="PAC"/>
    <property type="match status" value="1"/>
</dbReference>
<feature type="transmembrane region" description="Helical" evidence="5">
    <location>
        <begin position="19"/>
        <end position="39"/>
    </location>
</feature>
<evidence type="ECO:0000256" key="4">
    <source>
        <dbReference type="SAM" id="Coils"/>
    </source>
</evidence>
<dbReference type="Pfam" id="PF13426">
    <property type="entry name" value="PAS_9"/>
    <property type="match status" value="1"/>
</dbReference>
<dbReference type="InterPro" id="IPR003661">
    <property type="entry name" value="HisK_dim/P_dom"/>
</dbReference>
<keyword evidence="9" id="KW-1185">Reference proteome</keyword>
<dbReference type="Gene3D" id="3.30.565.10">
    <property type="entry name" value="Histidine kinase-like ATPase, C-terminal domain"/>
    <property type="match status" value="1"/>
</dbReference>
<reference evidence="8 9" key="1">
    <citation type="submission" date="2021-11" db="EMBL/GenBank/DDBJ databases">
        <authorList>
            <person name="Liang Q."/>
            <person name="Mou H."/>
            <person name="Liu Z."/>
        </authorList>
    </citation>
    <scope>NUCLEOTIDE SEQUENCE [LARGE SCALE GENOMIC DNA]</scope>
    <source>
        <strain evidence="8 9">CHU3</strain>
    </source>
</reference>
<accession>A0ABT2YM55</accession>
<keyword evidence="3" id="KW-0597">Phosphoprotein</keyword>
<dbReference type="SMART" id="SM00387">
    <property type="entry name" value="HATPase_c"/>
    <property type="match status" value="1"/>
</dbReference>
<dbReference type="InterPro" id="IPR036097">
    <property type="entry name" value="HisK_dim/P_sf"/>
</dbReference>
<dbReference type="SUPFAM" id="SSF47384">
    <property type="entry name" value="Homodimeric domain of signal transducing histidine kinase"/>
    <property type="match status" value="1"/>
</dbReference>
<evidence type="ECO:0000256" key="1">
    <source>
        <dbReference type="ARBA" id="ARBA00000085"/>
    </source>
</evidence>
<gene>
    <name evidence="8" type="ORF">LNV07_23915</name>
</gene>
<evidence type="ECO:0000259" key="7">
    <source>
        <dbReference type="PROSITE" id="PS50113"/>
    </source>
</evidence>
<dbReference type="InterPro" id="IPR036890">
    <property type="entry name" value="HATPase_C_sf"/>
</dbReference>
<dbReference type="Gene3D" id="1.10.287.130">
    <property type="match status" value="1"/>
</dbReference>
<dbReference type="InterPro" id="IPR005467">
    <property type="entry name" value="His_kinase_dom"/>
</dbReference>
<evidence type="ECO:0000313" key="8">
    <source>
        <dbReference type="EMBL" id="MCV2371147.1"/>
    </source>
</evidence>
<dbReference type="CDD" id="cd18773">
    <property type="entry name" value="PDC1_HK_sensor"/>
    <property type="match status" value="1"/>
</dbReference>
<evidence type="ECO:0000259" key="6">
    <source>
        <dbReference type="PROSITE" id="PS50109"/>
    </source>
</evidence>
<feature type="domain" description="Histidine kinase" evidence="6">
    <location>
        <begin position="504"/>
        <end position="735"/>
    </location>
</feature>
<evidence type="ECO:0000256" key="3">
    <source>
        <dbReference type="ARBA" id="ARBA00022553"/>
    </source>
</evidence>
<dbReference type="InterPro" id="IPR035965">
    <property type="entry name" value="PAS-like_dom_sf"/>
</dbReference>
<dbReference type="PANTHER" id="PTHR43065">
    <property type="entry name" value="SENSOR HISTIDINE KINASE"/>
    <property type="match status" value="1"/>
</dbReference>
<dbReference type="PRINTS" id="PR00344">
    <property type="entry name" value="BCTRLSENSOR"/>
</dbReference>
<keyword evidence="5" id="KW-0812">Transmembrane</keyword>
<dbReference type="EC" id="2.7.13.3" evidence="2"/>
<dbReference type="InterPro" id="IPR000700">
    <property type="entry name" value="PAS-assoc_C"/>
</dbReference>
<organism evidence="8 9">
    <name type="scientific">Roseateles oligotrophus</name>
    <dbReference type="NCBI Taxonomy" id="1769250"/>
    <lineage>
        <taxon>Bacteria</taxon>
        <taxon>Pseudomonadati</taxon>
        <taxon>Pseudomonadota</taxon>
        <taxon>Betaproteobacteria</taxon>
        <taxon>Burkholderiales</taxon>
        <taxon>Sphaerotilaceae</taxon>
        <taxon>Roseateles</taxon>
    </lineage>
</organism>
<dbReference type="InterPro" id="IPR000014">
    <property type="entry name" value="PAS"/>
</dbReference>
<evidence type="ECO:0000256" key="2">
    <source>
        <dbReference type="ARBA" id="ARBA00012438"/>
    </source>
</evidence>
<evidence type="ECO:0000313" key="9">
    <source>
        <dbReference type="Proteomes" id="UP001209701"/>
    </source>
</evidence>
<dbReference type="Proteomes" id="UP001209701">
    <property type="component" value="Unassembled WGS sequence"/>
</dbReference>
<name>A0ABT2YM55_9BURK</name>
<dbReference type="SUPFAM" id="SSF55785">
    <property type="entry name" value="PYP-like sensor domain (PAS domain)"/>
    <property type="match status" value="1"/>
</dbReference>
<dbReference type="PANTHER" id="PTHR43065:SF47">
    <property type="match status" value="1"/>
</dbReference>
<keyword evidence="5" id="KW-0472">Membrane</keyword>
<keyword evidence="4" id="KW-0175">Coiled coil</keyword>
<dbReference type="PROSITE" id="PS50109">
    <property type="entry name" value="HIS_KIN"/>
    <property type="match status" value="1"/>
</dbReference>
<dbReference type="NCBIfam" id="TIGR00229">
    <property type="entry name" value="sensory_box"/>
    <property type="match status" value="1"/>
</dbReference>
<proteinExistence type="predicted"/>
<protein>
    <recommendedName>
        <fullName evidence="2">histidine kinase</fullName>
        <ecNumber evidence="2">2.7.13.3</ecNumber>
    </recommendedName>
</protein>
<dbReference type="CDD" id="cd12915">
    <property type="entry name" value="PDC2_DGC_like"/>
    <property type="match status" value="1"/>
</dbReference>
<comment type="caution">
    <text evidence="8">The sequence shown here is derived from an EMBL/GenBank/DDBJ whole genome shotgun (WGS) entry which is preliminary data.</text>
</comment>
<feature type="coiled-coil region" evidence="4">
    <location>
        <begin position="447"/>
        <end position="495"/>
    </location>
</feature>
<dbReference type="SUPFAM" id="SSF55874">
    <property type="entry name" value="ATPase domain of HSP90 chaperone/DNA topoisomerase II/histidine kinase"/>
    <property type="match status" value="1"/>
</dbReference>
<sequence>MIGANILDRLARRRRAGQVLSIFVLLTSVGIVGQTWWAIRQDRQLTIDAERQSGLMIARLLEEHASQHLTVASAKLEAIATFVSLASLTDSEIDSSVQNIIDEQLKISRGANALQFVNLHGKRWTSMMDFPPWAYALEERSYIPLLLEHPENHGLIFGRPLKRFIDGELILPLARNLFDRSGRHIGLISTEINVDYFGGFYASVAKNNQAMVQLIADSGFVVVRSPADPRSAQLDLASNPTLKALLAGPIEGSVEDAGLLVDERRRLLSYRKIRGFPLMIGFGRDFDSVLANWKARAWDQALFSGVFIAFNLLLSYYLLLHMRRVQASEGLLRESESKFVDLFQRSPVPLALILIDGHEVVEANDALLTQFAYTRTEYTGKSPLDAAHWQSAQCRQDFLGLLDRQLGADGFEAQMLRQDGSLFTCLLAMRTIDSGGRRVGIVSVIDISRQRQVEQEIRELNAELEQRVSQRTLHLEQALATVKNMQGELVRSEKMAALGSLVAGIAHELNTPIGNGLTMASTIEAHSHDLLGEFESERPRRSRITPLLESIQQGADILVRSLERAAALISSFKHVAVDQSSDQRRDFDLKATIEELVLMLASMYRGLHRVELDLSTGVQMNSYPGALTQALTNFISNSVAHAFPEGKGGVMRISSRLMAEGQVEIVFSDDGCGIAAADLEHVFEPFFTTKLGQGGSGLGMSIVYNLVTGVLGGSISLSSSVGSGTRLHLVLPLKAPTLSGPSD</sequence>
<evidence type="ECO:0000256" key="5">
    <source>
        <dbReference type="SAM" id="Phobius"/>
    </source>
</evidence>
<dbReference type="Pfam" id="PF02518">
    <property type="entry name" value="HATPase_c"/>
    <property type="match status" value="1"/>
</dbReference>
<feature type="domain" description="PAC" evidence="7">
    <location>
        <begin position="409"/>
        <end position="459"/>
    </location>
</feature>
<dbReference type="InterPro" id="IPR003594">
    <property type="entry name" value="HATPase_dom"/>
</dbReference>